<comment type="caution">
    <text evidence="5">The sequence shown here is derived from an EMBL/GenBank/DDBJ whole genome shotgun (WGS) entry which is preliminary data.</text>
</comment>
<dbReference type="Gene3D" id="1.10.10.60">
    <property type="entry name" value="Homeodomain-like"/>
    <property type="match status" value="1"/>
</dbReference>
<sequence>MDSHTGTGICVAFTCLNSYIYIMEKKDITPLKISSISELHHLLMLPKPLHPMISLVDNTKMSVNTELLNKNFVLNFYKISYKISVNGKMGYGQGYYDFNEGGMMFTAPNQVLSTDEGAEYYGYTLFIHPDFIRNYPLGKTIKKYGFFSYDTDEALHLSDKEKNNILSLLDSINEELHTSIDEISQDVIVSYIEVLLNYSNRFYKRQFITRKAVSNNLLSKMEQLLDDYFNQQETLTKGLPTVEFLASELNLSPHYLSDMLRNLTGQSAQQHIHEKLIEKAKEYLTTTDFSVAEIAYHLGFEHSQSFNKLFKKKTNTTPLSFKQSFN</sequence>
<organism evidence="5 6">
    <name type="scientific">Chryseobacterium defluvii</name>
    <dbReference type="NCBI Taxonomy" id="160396"/>
    <lineage>
        <taxon>Bacteria</taxon>
        <taxon>Pseudomonadati</taxon>
        <taxon>Bacteroidota</taxon>
        <taxon>Flavobacteriia</taxon>
        <taxon>Flavobacteriales</taxon>
        <taxon>Weeksellaceae</taxon>
        <taxon>Chryseobacterium group</taxon>
        <taxon>Chryseobacterium</taxon>
    </lineage>
</organism>
<evidence type="ECO:0000259" key="4">
    <source>
        <dbReference type="PROSITE" id="PS01124"/>
    </source>
</evidence>
<dbReference type="SMART" id="SM00342">
    <property type="entry name" value="HTH_ARAC"/>
    <property type="match status" value="1"/>
</dbReference>
<reference evidence="5 6" key="1">
    <citation type="submission" date="2018-10" db="EMBL/GenBank/DDBJ databases">
        <title>Genomic Encyclopedia of Archaeal and Bacterial Type Strains, Phase II (KMG-II): from individual species to whole genera.</title>
        <authorList>
            <person name="Goeker M."/>
        </authorList>
    </citation>
    <scope>NUCLEOTIDE SEQUENCE [LARGE SCALE GENOMIC DNA]</scope>
    <source>
        <strain evidence="5 6">DSM 14219</strain>
    </source>
</reference>
<dbReference type="InterPro" id="IPR018060">
    <property type="entry name" value="HTH_AraC"/>
</dbReference>
<dbReference type="AlphaFoldDB" id="A0A495SCZ4"/>
<dbReference type="SUPFAM" id="SSF46689">
    <property type="entry name" value="Homeodomain-like"/>
    <property type="match status" value="1"/>
</dbReference>
<keyword evidence="2" id="KW-0238">DNA-binding</keyword>
<evidence type="ECO:0000256" key="1">
    <source>
        <dbReference type="ARBA" id="ARBA00023015"/>
    </source>
</evidence>
<name>A0A495SCZ4_9FLAO</name>
<feature type="domain" description="HTH araC/xylS-type" evidence="4">
    <location>
        <begin position="219"/>
        <end position="324"/>
    </location>
</feature>
<protein>
    <submittedName>
        <fullName evidence="5">AraC family transcriptional regulator</fullName>
    </submittedName>
</protein>
<keyword evidence="1" id="KW-0805">Transcription regulation</keyword>
<dbReference type="InterPro" id="IPR009057">
    <property type="entry name" value="Homeodomain-like_sf"/>
</dbReference>
<keyword evidence="6" id="KW-1185">Reference proteome</keyword>
<dbReference type="GO" id="GO:0043565">
    <property type="term" value="F:sequence-specific DNA binding"/>
    <property type="evidence" value="ECO:0007669"/>
    <property type="project" value="InterPro"/>
</dbReference>
<dbReference type="PROSITE" id="PS01124">
    <property type="entry name" value="HTH_ARAC_FAMILY_2"/>
    <property type="match status" value="1"/>
</dbReference>
<gene>
    <name evidence="5" type="ORF">BCF58_2194</name>
</gene>
<proteinExistence type="predicted"/>
<evidence type="ECO:0000313" key="5">
    <source>
        <dbReference type="EMBL" id="RKS98057.1"/>
    </source>
</evidence>
<evidence type="ECO:0000256" key="2">
    <source>
        <dbReference type="ARBA" id="ARBA00023125"/>
    </source>
</evidence>
<dbReference type="PANTHER" id="PTHR43280">
    <property type="entry name" value="ARAC-FAMILY TRANSCRIPTIONAL REGULATOR"/>
    <property type="match status" value="1"/>
</dbReference>
<evidence type="ECO:0000256" key="3">
    <source>
        <dbReference type="ARBA" id="ARBA00023163"/>
    </source>
</evidence>
<evidence type="ECO:0000313" key="6">
    <source>
        <dbReference type="Proteomes" id="UP000272428"/>
    </source>
</evidence>
<dbReference type="Proteomes" id="UP000272428">
    <property type="component" value="Unassembled WGS sequence"/>
</dbReference>
<keyword evidence="3" id="KW-0804">Transcription</keyword>
<dbReference type="PANTHER" id="PTHR43280:SF32">
    <property type="entry name" value="TRANSCRIPTIONAL REGULATORY PROTEIN"/>
    <property type="match status" value="1"/>
</dbReference>
<accession>A0A495SCZ4</accession>
<dbReference type="GO" id="GO:0003700">
    <property type="term" value="F:DNA-binding transcription factor activity"/>
    <property type="evidence" value="ECO:0007669"/>
    <property type="project" value="InterPro"/>
</dbReference>
<dbReference type="EMBL" id="RBXB01000002">
    <property type="protein sequence ID" value="RKS98057.1"/>
    <property type="molecule type" value="Genomic_DNA"/>
</dbReference>
<dbReference type="Pfam" id="PF12833">
    <property type="entry name" value="HTH_18"/>
    <property type="match status" value="1"/>
</dbReference>